<dbReference type="AlphaFoldDB" id="A0A8S4R8A9"/>
<feature type="region of interest" description="Disordered" evidence="1">
    <location>
        <begin position="55"/>
        <end position="150"/>
    </location>
</feature>
<feature type="chain" id="PRO_5035942373" evidence="2">
    <location>
        <begin position="19"/>
        <end position="150"/>
    </location>
</feature>
<evidence type="ECO:0000313" key="3">
    <source>
        <dbReference type="EMBL" id="CAH2230710.1"/>
    </source>
</evidence>
<dbReference type="Proteomes" id="UP000838756">
    <property type="component" value="Unassembled WGS sequence"/>
</dbReference>
<reference evidence="3" key="1">
    <citation type="submission" date="2022-03" db="EMBL/GenBank/DDBJ databases">
        <authorList>
            <person name="Lindestad O."/>
        </authorList>
    </citation>
    <scope>NUCLEOTIDE SEQUENCE</scope>
</reference>
<dbReference type="OrthoDB" id="6931508at2759"/>
<evidence type="ECO:0000256" key="2">
    <source>
        <dbReference type="SAM" id="SignalP"/>
    </source>
</evidence>
<name>A0A8S4R8A9_9NEOP</name>
<evidence type="ECO:0000313" key="4">
    <source>
        <dbReference type="Proteomes" id="UP000838756"/>
    </source>
</evidence>
<feature type="compositionally biased region" description="Basic and acidic residues" evidence="1">
    <location>
        <begin position="60"/>
        <end position="82"/>
    </location>
</feature>
<keyword evidence="2" id="KW-0732">Signal</keyword>
<gene>
    <name evidence="3" type="primary">jg12012</name>
    <name evidence="3" type="ORF">PAEG_LOCUS9894</name>
</gene>
<comment type="caution">
    <text evidence="3">The sequence shown here is derived from an EMBL/GenBank/DDBJ whole genome shotgun (WGS) entry which is preliminary data.</text>
</comment>
<organism evidence="3 4">
    <name type="scientific">Pararge aegeria aegeria</name>
    <dbReference type="NCBI Taxonomy" id="348720"/>
    <lineage>
        <taxon>Eukaryota</taxon>
        <taxon>Metazoa</taxon>
        <taxon>Ecdysozoa</taxon>
        <taxon>Arthropoda</taxon>
        <taxon>Hexapoda</taxon>
        <taxon>Insecta</taxon>
        <taxon>Pterygota</taxon>
        <taxon>Neoptera</taxon>
        <taxon>Endopterygota</taxon>
        <taxon>Lepidoptera</taxon>
        <taxon>Glossata</taxon>
        <taxon>Ditrysia</taxon>
        <taxon>Papilionoidea</taxon>
        <taxon>Nymphalidae</taxon>
        <taxon>Satyrinae</taxon>
        <taxon>Satyrini</taxon>
        <taxon>Parargina</taxon>
        <taxon>Pararge</taxon>
    </lineage>
</organism>
<proteinExistence type="predicted"/>
<feature type="signal peptide" evidence="2">
    <location>
        <begin position="1"/>
        <end position="18"/>
    </location>
</feature>
<keyword evidence="4" id="KW-1185">Reference proteome</keyword>
<sequence>MKLIIFIYFSSFILYGNCGLLSGILGEDLDLSNGKVVNNVVNTLGKQTKGVVDDLGDLLGPKDKNERPNVENDMKDIERQDKTTPATGNISAAPVKQDENKKLTPAEQMATIELQPTAEVNKMENKEESTTESFTSISTSSKETTNTEKN</sequence>
<dbReference type="EMBL" id="CAKXAJ010024825">
    <property type="protein sequence ID" value="CAH2230710.1"/>
    <property type="molecule type" value="Genomic_DNA"/>
</dbReference>
<evidence type="ECO:0000256" key="1">
    <source>
        <dbReference type="SAM" id="MobiDB-lite"/>
    </source>
</evidence>
<feature type="compositionally biased region" description="Low complexity" evidence="1">
    <location>
        <begin position="131"/>
        <end position="144"/>
    </location>
</feature>
<accession>A0A8S4R8A9</accession>
<protein>
    <submittedName>
        <fullName evidence="3">Jg12012 protein</fullName>
    </submittedName>
</protein>